<feature type="non-terminal residue" evidence="1">
    <location>
        <position position="1"/>
    </location>
</feature>
<dbReference type="VEuPathDB" id="FungiDB:PPTG_03664"/>
<protein>
    <submittedName>
        <fullName evidence="1">Uncharacterized protein</fullName>
    </submittedName>
</protein>
<evidence type="ECO:0000313" key="1">
    <source>
        <dbReference type="EMBL" id="ETK79511.1"/>
    </source>
</evidence>
<dbReference type="AlphaFoldDB" id="W2GBE2"/>
<proteinExistence type="predicted"/>
<accession>W2GBE2</accession>
<name>W2GBE2_PHYNI</name>
<dbReference type="Proteomes" id="UP000053236">
    <property type="component" value="Unassembled WGS sequence"/>
</dbReference>
<reference evidence="1" key="1">
    <citation type="submission" date="2013-11" db="EMBL/GenBank/DDBJ databases">
        <title>The Genome Sequence of Phytophthora parasitica CJ02B3.</title>
        <authorList>
            <consortium name="The Broad Institute Genomics Platform"/>
            <person name="Russ C."/>
            <person name="Tyler B."/>
            <person name="Panabieres F."/>
            <person name="Shan W."/>
            <person name="Tripathy S."/>
            <person name="Grunwald N."/>
            <person name="Machado M."/>
            <person name="Johnson C.S."/>
            <person name="Arredondo F."/>
            <person name="Hong C."/>
            <person name="Coffey M."/>
            <person name="Young S.K."/>
            <person name="Zeng Q."/>
            <person name="Gargeya S."/>
            <person name="Fitzgerald M."/>
            <person name="Abouelleil A."/>
            <person name="Alvarado L."/>
            <person name="Chapman S.B."/>
            <person name="Gainer-Dewar J."/>
            <person name="Goldberg J."/>
            <person name="Griggs A."/>
            <person name="Gujja S."/>
            <person name="Hansen M."/>
            <person name="Howarth C."/>
            <person name="Imamovic A."/>
            <person name="Ireland A."/>
            <person name="Larimer J."/>
            <person name="McCowan C."/>
            <person name="Murphy C."/>
            <person name="Pearson M."/>
            <person name="Poon T.W."/>
            <person name="Priest M."/>
            <person name="Roberts A."/>
            <person name="Saif S."/>
            <person name="Shea T."/>
            <person name="Sykes S."/>
            <person name="Wortman J."/>
            <person name="Nusbaum C."/>
            <person name="Birren B."/>
        </authorList>
    </citation>
    <scope>NUCLEOTIDE SEQUENCE [LARGE SCALE GENOMIC DNA]</scope>
    <source>
        <strain evidence="1">CJ02B3</strain>
    </source>
</reference>
<sequence>KEQTRGPRIRIQVEMPKEMVLAMRPDLCSAVKCKNNNAIVAIARSPFMRL</sequence>
<dbReference type="EMBL" id="KI687952">
    <property type="protein sequence ID" value="ETK79511.1"/>
    <property type="molecule type" value="Genomic_DNA"/>
</dbReference>
<gene>
    <name evidence="1" type="ORF">L915_14644</name>
</gene>
<organism evidence="1">
    <name type="scientific">Phytophthora nicotianae</name>
    <name type="common">Potato buckeye rot agent</name>
    <name type="synonym">Phytophthora parasitica</name>
    <dbReference type="NCBI Taxonomy" id="4792"/>
    <lineage>
        <taxon>Eukaryota</taxon>
        <taxon>Sar</taxon>
        <taxon>Stramenopiles</taxon>
        <taxon>Oomycota</taxon>
        <taxon>Peronosporomycetes</taxon>
        <taxon>Peronosporales</taxon>
        <taxon>Peronosporaceae</taxon>
        <taxon>Phytophthora</taxon>
    </lineage>
</organism>